<dbReference type="PANTHER" id="PTHR39405">
    <property type="entry name" value="DSC E3 UBIQUITIN LIGASE COMPLEX SUBUNIT 4"/>
    <property type="match status" value="1"/>
</dbReference>
<accession>A0AAV0ATT7</accession>
<name>A0AAV0ATT7_PHAPC</name>
<reference evidence="4" key="1">
    <citation type="submission" date="2022-06" db="EMBL/GenBank/DDBJ databases">
        <authorList>
            <consortium name="SYNGENTA / RWTH Aachen University"/>
        </authorList>
    </citation>
    <scope>NUCLEOTIDE SEQUENCE</scope>
</reference>
<evidence type="ECO:0000313" key="5">
    <source>
        <dbReference type="Proteomes" id="UP001153365"/>
    </source>
</evidence>
<dbReference type="EMBL" id="CALTRL010001369">
    <property type="protein sequence ID" value="CAH7672229.1"/>
    <property type="molecule type" value="Genomic_DNA"/>
</dbReference>
<dbReference type="GO" id="GO:0032933">
    <property type="term" value="P:SREBP signaling pathway"/>
    <property type="evidence" value="ECO:0007669"/>
    <property type="project" value="InterPro"/>
</dbReference>
<keyword evidence="2" id="KW-0812">Transmembrane</keyword>
<protein>
    <submittedName>
        <fullName evidence="4">Expressed protein</fullName>
    </submittedName>
</protein>
<evidence type="ECO:0000256" key="2">
    <source>
        <dbReference type="SAM" id="Phobius"/>
    </source>
</evidence>
<feature type="transmembrane region" description="Helical" evidence="2">
    <location>
        <begin position="116"/>
        <end position="137"/>
    </location>
</feature>
<evidence type="ECO:0000256" key="1">
    <source>
        <dbReference type="SAM" id="MobiDB-lite"/>
    </source>
</evidence>
<organism evidence="4 5">
    <name type="scientific">Phakopsora pachyrhizi</name>
    <name type="common">Asian soybean rust disease fungus</name>
    <dbReference type="NCBI Taxonomy" id="170000"/>
    <lineage>
        <taxon>Eukaryota</taxon>
        <taxon>Fungi</taxon>
        <taxon>Dikarya</taxon>
        <taxon>Basidiomycota</taxon>
        <taxon>Pucciniomycotina</taxon>
        <taxon>Pucciniomycetes</taxon>
        <taxon>Pucciniales</taxon>
        <taxon>Phakopsoraceae</taxon>
        <taxon>Phakopsora</taxon>
    </lineage>
</organism>
<proteinExistence type="predicted"/>
<feature type="region of interest" description="Disordered" evidence="1">
    <location>
        <begin position="232"/>
        <end position="252"/>
    </location>
</feature>
<feature type="compositionally biased region" description="Acidic residues" evidence="1">
    <location>
        <begin position="37"/>
        <end position="48"/>
    </location>
</feature>
<feature type="transmembrane region" description="Helical" evidence="2">
    <location>
        <begin position="67"/>
        <end position="85"/>
    </location>
</feature>
<dbReference type="GO" id="GO:0005783">
    <property type="term" value="C:endoplasmic reticulum"/>
    <property type="evidence" value="ECO:0007669"/>
    <property type="project" value="TreeGrafter"/>
</dbReference>
<dbReference type="InterPro" id="IPR038967">
    <property type="entry name" value="Dsc4-like"/>
</dbReference>
<dbReference type="InterPro" id="IPR013715">
    <property type="entry name" value="DUF1746"/>
</dbReference>
<feature type="transmembrane region" description="Helical" evidence="2">
    <location>
        <begin position="165"/>
        <end position="190"/>
    </location>
</feature>
<keyword evidence="5" id="KW-1185">Reference proteome</keyword>
<sequence>MAEQGPTVLVQTVSDRPNYESSSPDGNNIELLRSHDDDGDYDEAEDDEMDGISGVLEKQRRMKLTMLIQQLDYFFYILTVVGYYLDGKTLLLLLKSISEIQFCQPNQIQPGRPLRFFTLASLLITSCSSILHLTILLSSNNDNKLIINHGIVIDFIGQVQLHSRLVTVIFLLVLDSIGCLTQLLLVLISFCDSNSIPLSSTSNERLADKYQNNSKLFEISLNESISLFFSSTHPSSSNPQQSSSPSSSSSNSANNLILNNPFLVRNNNPVQTDEQINNGLVFNRP</sequence>
<feature type="domain" description="DUF1746" evidence="3">
    <location>
        <begin position="71"/>
        <end position="184"/>
    </location>
</feature>
<dbReference type="GO" id="GO:0044695">
    <property type="term" value="C:Dsc E3 ubiquitin ligase complex"/>
    <property type="evidence" value="ECO:0007669"/>
    <property type="project" value="InterPro"/>
</dbReference>
<dbReference type="Proteomes" id="UP001153365">
    <property type="component" value="Unassembled WGS sequence"/>
</dbReference>
<dbReference type="PANTHER" id="PTHR39405:SF1">
    <property type="entry name" value="DSC E3 UBIQUITIN LIGASE COMPLEX SUBUNIT 4"/>
    <property type="match status" value="1"/>
</dbReference>
<keyword evidence="2" id="KW-1133">Transmembrane helix</keyword>
<feature type="compositionally biased region" description="Polar residues" evidence="1">
    <location>
        <begin position="9"/>
        <end position="26"/>
    </location>
</feature>
<evidence type="ECO:0000313" key="4">
    <source>
        <dbReference type="EMBL" id="CAH7672229.1"/>
    </source>
</evidence>
<gene>
    <name evidence="4" type="ORF">PPACK8108_LOCUS7039</name>
</gene>
<feature type="region of interest" description="Disordered" evidence="1">
    <location>
        <begin position="1"/>
        <end position="48"/>
    </location>
</feature>
<dbReference type="AlphaFoldDB" id="A0AAV0ATT7"/>
<comment type="caution">
    <text evidence="4">The sequence shown here is derived from an EMBL/GenBank/DDBJ whole genome shotgun (WGS) entry which is preliminary data.</text>
</comment>
<dbReference type="Pfam" id="PF08508">
    <property type="entry name" value="DUF1746"/>
    <property type="match status" value="1"/>
</dbReference>
<keyword evidence="2" id="KW-0472">Membrane</keyword>
<evidence type="ECO:0000259" key="3">
    <source>
        <dbReference type="Pfam" id="PF08508"/>
    </source>
</evidence>